<protein>
    <submittedName>
        <fullName evidence="2">DUF5801 domain-containing protein</fullName>
    </submittedName>
</protein>
<dbReference type="Proteomes" id="UP001525968">
    <property type="component" value="Unassembled WGS sequence"/>
</dbReference>
<proteinExistence type="predicted"/>
<feature type="domain" description="DUF5801" evidence="1">
    <location>
        <begin position="206"/>
        <end position="327"/>
    </location>
</feature>
<dbReference type="InterPro" id="IPR043824">
    <property type="entry name" value="DUF5801"/>
</dbReference>
<dbReference type="EMBL" id="JAODYH010000002">
    <property type="protein sequence ID" value="MCT9809547.1"/>
    <property type="molecule type" value="Genomic_DNA"/>
</dbReference>
<dbReference type="Pfam" id="PF19116">
    <property type="entry name" value="DUF5801"/>
    <property type="match status" value="2"/>
</dbReference>
<evidence type="ECO:0000259" key="1">
    <source>
        <dbReference type="Pfam" id="PF19116"/>
    </source>
</evidence>
<feature type="non-terminal residue" evidence="2">
    <location>
        <position position="1"/>
    </location>
</feature>
<reference evidence="2 3" key="1">
    <citation type="submission" date="2022-09" db="EMBL/GenBank/DDBJ databases">
        <title>Draft genome of isolate Be4.</title>
        <authorList>
            <person name="Sanchez-Castro I."/>
            <person name="Martinez-Rodriguez P."/>
            <person name="Descostes M."/>
            <person name="Merroun M."/>
        </authorList>
    </citation>
    <scope>NUCLEOTIDE SEQUENCE [LARGE SCALE GENOMIC DNA]</scope>
    <source>
        <strain evidence="2 3">Be4</strain>
    </source>
</reference>
<gene>
    <name evidence="2" type="ORF">N0K08_02765</name>
</gene>
<sequence length="865" mass="87151">SLAADNLVTLTATATDKDGDSAHATLNIGLNLNFKDDGPSVSTTGTEPTLTVDETVLATNATANFAANFSPVFGADGAGASGLSYALGVVVGASGLVDTATNEAVNLSLVGGVVQGRTATTNVLVFTVSVAANGDVTLDQIRAVVHPDATNPDDSKSLAADNLVTLTATATDKDGDSAHATLNIGLNLNFKDDGPSVSTNLLVKLDDDALPGGNAGGTGDDVDAANTSGTLSHSFGADGAGSIAYLTTGAPSGFSYVAGAGSSLLVKQGTTTVLTLTLNTSTGAYVVTQNAPIQHAAGLDENNQAFTINYKVTDGDGDTANGILNIGVNDDTPTILQKSDLVYANTSNPTPGGTGLFDYSIGADARLTFSASNSDFSAITLTGTVGSTAIGSPTVTWFSENATTAVFNIQFNYQPDPASATTTAATGTLTFDKVHDSYSVALAQPIAGFSTLTTSQALGFTGYTAGTSTVDHTQPDVSVAQLSNDFFVQFTGVSEPGGGTGANNLQAVGVNAGTSFANGELFTQAATWVSVSNLANGVAGDTIQQGEVLDLDFFKTNPAGFTSLQPTTQASGMFLKFDGIGSEDLVLVLKLVDPDDQSRTTKAINIDNSDIIKSGGTIPTGYHITLDNNDGAVIIESNDFNTGTQNYLIEGAQLLVSTEGVTGTAINLNPVTGASGGSSTFQEFQGTPGTANPEAATSDNDVIKISDIGFVTGSSATLNTNLNFNVAVVDADGDATGSQTLGVNIVGGASLNPTSGADTFTFANADASGLLAAVMYNITSGFATGTDKLDFSTAGSVTNYAENLVAAASVSALVTAADTALNGTVQYYFGVVGSDGYLATDTDGNGVTSIVKLAGVTDMAFTDIV</sequence>
<evidence type="ECO:0000313" key="2">
    <source>
        <dbReference type="EMBL" id="MCT9809547.1"/>
    </source>
</evidence>
<dbReference type="RefSeq" id="WP_261498481.1">
    <property type="nucleotide sequence ID" value="NZ_JAODYH010000002.1"/>
</dbReference>
<feature type="domain" description="DUF5801" evidence="1">
    <location>
        <begin position="49"/>
        <end position="185"/>
    </location>
</feature>
<keyword evidence="3" id="KW-1185">Reference proteome</keyword>
<name>A0ABT2PGM1_9BURK</name>
<comment type="caution">
    <text evidence="2">The sequence shown here is derived from an EMBL/GenBank/DDBJ whole genome shotgun (WGS) entry which is preliminary data.</text>
</comment>
<organism evidence="2 3">
    <name type="scientific">Acidovorax bellezanensis</name>
    <dbReference type="NCBI Taxonomy" id="2976702"/>
    <lineage>
        <taxon>Bacteria</taxon>
        <taxon>Pseudomonadati</taxon>
        <taxon>Pseudomonadota</taxon>
        <taxon>Betaproteobacteria</taxon>
        <taxon>Burkholderiales</taxon>
        <taxon>Comamonadaceae</taxon>
        <taxon>Acidovorax</taxon>
    </lineage>
</organism>
<accession>A0ABT2PGM1</accession>
<evidence type="ECO:0000313" key="3">
    <source>
        <dbReference type="Proteomes" id="UP001525968"/>
    </source>
</evidence>